<dbReference type="Proteomes" id="UP000830116">
    <property type="component" value="Chromosome"/>
</dbReference>
<evidence type="ECO:0000256" key="1">
    <source>
        <dbReference type="SAM" id="MobiDB-lite"/>
    </source>
</evidence>
<dbReference type="EMBL" id="CP093442">
    <property type="protein sequence ID" value="UOF02061.1"/>
    <property type="molecule type" value="Genomic_DNA"/>
</dbReference>
<organism evidence="3 4">
    <name type="scientific">Bdellovibrio reynosensis</name>
    <dbReference type="NCBI Taxonomy" id="2835041"/>
    <lineage>
        <taxon>Bacteria</taxon>
        <taxon>Pseudomonadati</taxon>
        <taxon>Bdellovibrionota</taxon>
        <taxon>Bdellovibrionia</taxon>
        <taxon>Bdellovibrionales</taxon>
        <taxon>Pseudobdellovibrionaceae</taxon>
        <taxon>Bdellovibrio</taxon>
    </lineage>
</organism>
<feature type="region of interest" description="Disordered" evidence="1">
    <location>
        <begin position="38"/>
        <end position="67"/>
    </location>
</feature>
<dbReference type="RefSeq" id="WP_243538685.1">
    <property type="nucleotide sequence ID" value="NZ_CP093442.1"/>
</dbReference>
<evidence type="ECO:0000313" key="4">
    <source>
        <dbReference type="Proteomes" id="UP000830116"/>
    </source>
</evidence>
<keyword evidence="2" id="KW-0732">Signal</keyword>
<gene>
    <name evidence="3" type="ORF">MNR06_03715</name>
</gene>
<feature type="chain" id="PRO_5047311700" evidence="2">
    <location>
        <begin position="29"/>
        <end position="227"/>
    </location>
</feature>
<feature type="signal peptide" evidence="2">
    <location>
        <begin position="1"/>
        <end position="28"/>
    </location>
</feature>
<feature type="compositionally biased region" description="Polar residues" evidence="1">
    <location>
        <begin position="51"/>
        <end position="60"/>
    </location>
</feature>
<proteinExistence type="predicted"/>
<evidence type="ECO:0000256" key="2">
    <source>
        <dbReference type="SAM" id="SignalP"/>
    </source>
</evidence>
<accession>A0ABY4CAR7</accession>
<reference evidence="3" key="1">
    <citation type="submission" date="2022-03" db="EMBL/GenBank/DDBJ databases">
        <title>Genome Identification and Characterization of new species Bdellovibrio reynosense LBG001 sp. nov. from a Mexico soil sample.</title>
        <authorList>
            <person name="Camilli A."/>
            <person name="Ajao Y."/>
            <person name="Guo X."/>
        </authorList>
    </citation>
    <scope>NUCLEOTIDE SEQUENCE</scope>
    <source>
        <strain evidence="3">LBG001</strain>
    </source>
</reference>
<protein>
    <submittedName>
        <fullName evidence="3">Uncharacterized protein</fullName>
    </submittedName>
</protein>
<keyword evidence="4" id="KW-1185">Reference proteome</keyword>
<name>A0ABY4CAR7_9BACT</name>
<sequence>MITTKKIGVFIGITFSFLCVTLSFQNCAQQSDFASSDPVAFGDGGGEEQTDSGTVAQKSENPIEGAPTDAKQTLESMMSLLNLSGADINMTEVNNEINYRRNLLVPQNDIKLINSPSIIAMTSLAAVVCKQAVAKEKKGTKDIFKYIDFAQGPKAYGKMGAINTYILMVDRFWMRKPSKEEITMFSETVDEYFSTLDSAAMGKAAESDKLAIFMCSGMLSVPESYLL</sequence>
<evidence type="ECO:0000313" key="3">
    <source>
        <dbReference type="EMBL" id="UOF02061.1"/>
    </source>
</evidence>